<dbReference type="OrthoDB" id="5423516at2759"/>
<feature type="compositionally biased region" description="Low complexity" evidence="1">
    <location>
        <begin position="1023"/>
        <end position="1038"/>
    </location>
</feature>
<feature type="compositionally biased region" description="Polar residues" evidence="1">
    <location>
        <begin position="467"/>
        <end position="476"/>
    </location>
</feature>
<sequence>MPKLKDLDCSIELGRSNEKLREYGASYADGVVEAFVAIPSTPKNFTIHLLSTGYIAPGLAMFVYIDGVYQCNRNRQGLVIPDDVNSSSNACVDFRVRQKEERQADGKFMGREWNFEKLNVVSADEAPDVSPDVLMNIGTIEVVVLRCNGRLVDDKSPKRRSSKPTTSTIIPSTAPARRPKPSSPAKKASPKLAVQDDNEGIVGDMFGIFDGSADYEDQNFTLDGQPGDSGKSGYYGNRRHGNERPSHTNFGDSDWQLRNRSFEHYNSDWPRSKSFGAAQVETILTTPGRPARSKESNFRDRPHTAAGHVPPGRYGQDSYHQNSILSETTRRHRRRSSTQSQEEWGSHIDPGKQPINIPPRPSYHQGQHSPKSYDWAYSNSYGARKSSNPWDEYIDESGWGAQPSSWRVDQDRDSGWATGPADEVLSWTNTNDEGDQWEPDFQSWGSKVSVPPPNKQYRGYPKHQSDKTGASKLSQSWQEIPAWARTPSVLSMEIPNNVNSGSWVGGRGDRQTNNASPIAASRGARVPSGGDSKGSGQAWKKENSNEASKENTWISANKSNTPCGSQPDASKGKDTPFSGNEKASGAVRRSSSSENPWENSGNVRPDQWNSAKGGNKSGDNNPWNKENNDNDNKNQSKKCGTIEKAGGKATSWNDDRGNPPTTNTRRNSTKGNKDSKERSGNQGWASADANRDDQFWNNDDKNQNDLSADQSWNNPADIYHNDTSDNDNGGGNGNSWDDNDNNAVETSNWDNNDNNGNSGMPSSWDTQNDQANDENNESNWNNNQDNDLNNNTSNWNNNSNYQTNDQGDNWNQSTHKQEFTSKKEKPKPVSHHNKSTPSKPSSGPDVSPKPYWPTWATTQPPQTPPPKDIITSPNGRAATLYLEPEELLYKVPETLAEKEQLEHQVRVGKGAEYHHRVGRPAYIDSLEKPYAVFRFKYRSRSMLKRILGDEFDEGLEDESEEMVKEKLMGLSKEEIIEEFLRVRAASGSGTNLASPNDDVLASASNDQASVHSGASHSSTKPVSAKSSLKSGSKKAPSSQGSRYGNDDCNSGKGGTAWNHDRAGSTSGGGWNQNDAGVSGAQWDSKNSAKGNDNGNGNPGNLGNGGSSWNGGGGGGGGRGIQW</sequence>
<feature type="compositionally biased region" description="Polar residues" evidence="1">
    <location>
        <begin position="589"/>
        <end position="612"/>
    </location>
</feature>
<feature type="compositionally biased region" description="Polar residues" evidence="1">
    <location>
        <begin position="704"/>
        <end position="714"/>
    </location>
</feature>
<dbReference type="Pfam" id="PF25534">
    <property type="entry name" value="DUF7918"/>
    <property type="match status" value="2"/>
</dbReference>
<feature type="compositionally biased region" description="Low complexity" evidence="1">
    <location>
        <begin position="777"/>
        <end position="805"/>
    </location>
</feature>
<dbReference type="AlphaFoldDB" id="A0A8E2EY65"/>
<gene>
    <name evidence="3" type="ORF">AOQ84DRAFT_65589</name>
</gene>
<feature type="compositionally biased region" description="Basic and acidic residues" evidence="1">
    <location>
        <begin position="539"/>
        <end position="549"/>
    </location>
</feature>
<dbReference type="Proteomes" id="UP000250140">
    <property type="component" value="Unassembled WGS sequence"/>
</dbReference>
<evidence type="ECO:0000313" key="4">
    <source>
        <dbReference type="Proteomes" id="UP000250140"/>
    </source>
</evidence>
<feature type="compositionally biased region" description="Polar residues" evidence="1">
    <location>
        <begin position="1071"/>
        <end position="1089"/>
    </location>
</feature>
<name>A0A8E2EY65_9PEZI</name>
<feature type="compositionally biased region" description="Low complexity" evidence="1">
    <location>
        <begin position="747"/>
        <end position="759"/>
    </location>
</feature>
<evidence type="ECO:0000313" key="3">
    <source>
        <dbReference type="EMBL" id="OCL07107.1"/>
    </source>
</evidence>
<feature type="region of interest" description="Disordered" evidence="1">
    <location>
        <begin position="284"/>
        <end position="371"/>
    </location>
</feature>
<feature type="region of interest" description="Disordered" evidence="1">
    <location>
        <begin position="217"/>
        <end position="253"/>
    </location>
</feature>
<feature type="compositionally biased region" description="Polar residues" evidence="1">
    <location>
        <begin position="550"/>
        <end position="568"/>
    </location>
</feature>
<accession>A0A8E2EY65</accession>
<feature type="region of interest" description="Disordered" evidence="1">
    <location>
        <begin position="987"/>
        <end position="1122"/>
    </location>
</feature>
<feature type="domain" description="DUF7918" evidence="2">
    <location>
        <begin position="58"/>
        <end position="167"/>
    </location>
</feature>
<feature type="compositionally biased region" description="Polar residues" evidence="1">
    <location>
        <begin position="760"/>
        <end position="770"/>
    </location>
</feature>
<feature type="region of interest" description="Disordered" evidence="1">
    <location>
        <begin position="433"/>
        <end position="476"/>
    </location>
</feature>
<feature type="region of interest" description="Disordered" evidence="1">
    <location>
        <begin position="399"/>
        <end position="420"/>
    </location>
</feature>
<feature type="domain" description="DUF7918" evidence="2">
    <location>
        <begin position="885"/>
        <end position="946"/>
    </location>
</feature>
<keyword evidence="4" id="KW-1185">Reference proteome</keyword>
<dbReference type="InterPro" id="IPR057678">
    <property type="entry name" value="DUF7918"/>
</dbReference>
<protein>
    <recommendedName>
        <fullName evidence="2">DUF7918 domain-containing protein</fullName>
    </recommendedName>
</protein>
<feature type="region of interest" description="Disordered" evidence="1">
    <location>
        <begin position="499"/>
        <end position="871"/>
    </location>
</feature>
<dbReference type="EMBL" id="KV749929">
    <property type="protein sequence ID" value="OCL07107.1"/>
    <property type="molecule type" value="Genomic_DNA"/>
</dbReference>
<proteinExistence type="predicted"/>
<feature type="compositionally biased region" description="Basic and acidic residues" evidence="1">
    <location>
        <begin position="689"/>
        <end position="703"/>
    </location>
</feature>
<feature type="compositionally biased region" description="Basic and acidic residues" evidence="1">
    <location>
        <begin position="815"/>
        <end position="827"/>
    </location>
</feature>
<reference evidence="3 4" key="1">
    <citation type="journal article" date="2016" name="Nat. Commun.">
        <title>Ectomycorrhizal ecology is imprinted in the genome of the dominant symbiotic fungus Cenococcum geophilum.</title>
        <authorList>
            <consortium name="DOE Joint Genome Institute"/>
            <person name="Peter M."/>
            <person name="Kohler A."/>
            <person name="Ohm R.A."/>
            <person name="Kuo A."/>
            <person name="Krutzmann J."/>
            <person name="Morin E."/>
            <person name="Arend M."/>
            <person name="Barry K.W."/>
            <person name="Binder M."/>
            <person name="Choi C."/>
            <person name="Clum A."/>
            <person name="Copeland A."/>
            <person name="Grisel N."/>
            <person name="Haridas S."/>
            <person name="Kipfer T."/>
            <person name="LaButti K."/>
            <person name="Lindquist E."/>
            <person name="Lipzen A."/>
            <person name="Maire R."/>
            <person name="Meier B."/>
            <person name="Mihaltcheva S."/>
            <person name="Molinier V."/>
            <person name="Murat C."/>
            <person name="Poggeler S."/>
            <person name="Quandt C.A."/>
            <person name="Sperisen C."/>
            <person name="Tritt A."/>
            <person name="Tisserant E."/>
            <person name="Crous P.W."/>
            <person name="Henrissat B."/>
            <person name="Nehls U."/>
            <person name="Egli S."/>
            <person name="Spatafora J.W."/>
            <person name="Grigoriev I.V."/>
            <person name="Martin F.M."/>
        </authorList>
    </citation>
    <scope>NUCLEOTIDE SEQUENCE [LARGE SCALE GENOMIC DNA]</scope>
    <source>
        <strain evidence="3 4">CBS 207.34</strain>
    </source>
</reference>
<feature type="compositionally biased region" description="Low complexity" evidence="1">
    <location>
        <begin position="163"/>
        <end position="176"/>
    </location>
</feature>
<feature type="compositionally biased region" description="Gly residues" evidence="1">
    <location>
        <begin position="1096"/>
        <end position="1122"/>
    </location>
</feature>
<feature type="region of interest" description="Disordered" evidence="1">
    <location>
        <begin position="153"/>
        <end position="197"/>
    </location>
</feature>
<evidence type="ECO:0000259" key="2">
    <source>
        <dbReference type="Pfam" id="PF25534"/>
    </source>
</evidence>
<feature type="compositionally biased region" description="Polar residues" evidence="1">
    <location>
        <begin position="1002"/>
        <end position="1021"/>
    </location>
</feature>
<organism evidence="3 4">
    <name type="scientific">Glonium stellatum</name>
    <dbReference type="NCBI Taxonomy" id="574774"/>
    <lineage>
        <taxon>Eukaryota</taxon>
        <taxon>Fungi</taxon>
        <taxon>Dikarya</taxon>
        <taxon>Ascomycota</taxon>
        <taxon>Pezizomycotina</taxon>
        <taxon>Dothideomycetes</taxon>
        <taxon>Pleosporomycetidae</taxon>
        <taxon>Gloniales</taxon>
        <taxon>Gloniaceae</taxon>
        <taxon>Glonium</taxon>
    </lineage>
</organism>
<feature type="compositionally biased region" description="Basic and acidic residues" evidence="1">
    <location>
        <begin position="292"/>
        <end position="303"/>
    </location>
</feature>
<evidence type="ECO:0000256" key="1">
    <source>
        <dbReference type="SAM" id="MobiDB-lite"/>
    </source>
</evidence>